<reference evidence="8" key="1">
    <citation type="journal article" date="2014" name="PLoS ONE">
        <title>The genome and linkage map of the northern pike (Esox lucius): conserved synteny revealed between the salmonid sister group and the Neoteleostei.</title>
        <authorList>
            <person name="Rondeau E.B."/>
            <person name="Minkley D.R."/>
            <person name="Leong J.S."/>
            <person name="Messmer A.M."/>
            <person name="Jantzen J.R."/>
            <person name="von Schalburg K.R."/>
            <person name="Lemon C."/>
            <person name="Bird N.H."/>
            <person name="Koop B.F."/>
        </authorList>
    </citation>
    <scope>NUCLEOTIDE SEQUENCE</scope>
</reference>
<keyword evidence="4" id="KW-0393">Immunoglobulin domain</keyword>
<dbReference type="GeneTree" id="ENSGT00940000154641"/>
<dbReference type="GO" id="GO:0050852">
    <property type="term" value="P:T cell receptor signaling pathway"/>
    <property type="evidence" value="ECO:0007669"/>
    <property type="project" value="TreeGrafter"/>
</dbReference>
<accession>A0A3P8YGL2</accession>
<evidence type="ECO:0000256" key="3">
    <source>
        <dbReference type="ARBA" id="ARBA00023157"/>
    </source>
</evidence>
<dbReference type="Gene3D" id="2.60.40.10">
    <property type="entry name" value="Immunoglobulins"/>
    <property type="match status" value="2"/>
</dbReference>
<dbReference type="SUPFAM" id="SSF48726">
    <property type="entry name" value="Immunoglobulin"/>
    <property type="match status" value="2"/>
</dbReference>
<dbReference type="AlphaFoldDB" id="A0A3P8YGL2"/>
<reference evidence="7" key="4">
    <citation type="submission" date="2025-09" db="UniProtKB">
        <authorList>
            <consortium name="Ensembl"/>
        </authorList>
    </citation>
    <scope>IDENTIFICATION</scope>
</reference>
<dbReference type="GO" id="GO:0009897">
    <property type="term" value="C:external side of plasma membrane"/>
    <property type="evidence" value="ECO:0007669"/>
    <property type="project" value="TreeGrafter"/>
</dbReference>
<reference evidence="7" key="3">
    <citation type="submission" date="2025-08" db="UniProtKB">
        <authorList>
            <consortium name="Ensembl"/>
        </authorList>
    </citation>
    <scope>IDENTIFICATION</scope>
</reference>
<feature type="signal peptide" evidence="5">
    <location>
        <begin position="1"/>
        <end position="25"/>
    </location>
</feature>
<dbReference type="InterPro" id="IPR013162">
    <property type="entry name" value="CD80_C2-set"/>
</dbReference>
<evidence type="ECO:0000259" key="6">
    <source>
        <dbReference type="Pfam" id="PF08205"/>
    </source>
</evidence>
<reference evidence="7" key="2">
    <citation type="submission" date="2020-02" db="EMBL/GenBank/DDBJ databases">
        <title>Esox lucius (northern pike) genome, fEsoLuc1, primary haplotype.</title>
        <authorList>
            <person name="Myers G."/>
            <person name="Karagic N."/>
            <person name="Meyer A."/>
            <person name="Pippel M."/>
            <person name="Reichard M."/>
            <person name="Winkler S."/>
            <person name="Tracey A."/>
            <person name="Sims Y."/>
            <person name="Howe K."/>
            <person name="Rhie A."/>
            <person name="Formenti G."/>
            <person name="Durbin R."/>
            <person name="Fedrigo O."/>
            <person name="Jarvis E.D."/>
        </authorList>
    </citation>
    <scope>NUCLEOTIDE SEQUENCE [LARGE SCALE GENOMIC DNA]</scope>
</reference>
<comment type="subcellular location">
    <subcellularLocation>
        <location evidence="1">Membrane</location>
    </subcellularLocation>
</comment>
<dbReference type="InterPro" id="IPR013783">
    <property type="entry name" value="Ig-like_fold"/>
</dbReference>
<name>A0A3P8YGL2_ESOLU</name>
<proteinExistence type="predicted"/>
<sequence length="336" mass="37696">MDFKMDGVCALVSVFFVLCVAVVTSANVEEVLGVVGEPVLLCCFLSKLALPINSAKTRIMWQDREDKVLHVINKGQEVYDYQDPYYKNRTTFDSDHLASGNLSLLLNPVNILDNHMRTTVILIRNHRSEKVCTLSLNVAARYQKPTVNLTDSTVECNTQGGFPEGQVTWMTNNTPLDPGEADTKTSQDPETRTYNISSRVNGTGIQNLTCSIHNPTLNETQTTTISIRPITAWRIILLKEASAIREFRCHERVHMVCNNDYVGGTCQSNIHMSGMTQGFPAEHRPKASHCLHCTSHSASWCHVFSRHRGKLLQYPGHCLCCWRVNPSHHLTITVDN</sequence>
<keyword evidence="5" id="KW-0732">Signal</keyword>
<dbReference type="Ensembl" id="ENSELUT00000039454.3">
    <property type="protein sequence ID" value="ENSELUP00000015693.2"/>
    <property type="gene ID" value="ENSELUG00000015614.3"/>
</dbReference>
<evidence type="ECO:0000313" key="8">
    <source>
        <dbReference type="Proteomes" id="UP000265140"/>
    </source>
</evidence>
<protein>
    <recommendedName>
        <fullName evidence="6">CD80-like immunoglobulin C2-set domain-containing protein</fullName>
    </recommendedName>
</protein>
<dbReference type="GO" id="GO:0001817">
    <property type="term" value="P:regulation of cytokine production"/>
    <property type="evidence" value="ECO:0007669"/>
    <property type="project" value="TreeGrafter"/>
</dbReference>
<feature type="domain" description="CD80-like immunoglobulin C2-set" evidence="6">
    <location>
        <begin position="152"/>
        <end position="219"/>
    </location>
</feature>
<dbReference type="Bgee" id="ENSELUG00000015614">
    <property type="expression patterns" value="Expressed in spleen and 7 other cell types or tissues"/>
</dbReference>
<dbReference type="InterPro" id="IPR036179">
    <property type="entry name" value="Ig-like_dom_sf"/>
</dbReference>
<keyword evidence="2" id="KW-0472">Membrane</keyword>
<evidence type="ECO:0000256" key="1">
    <source>
        <dbReference type="ARBA" id="ARBA00004370"/>
    </source>
</evidence>
<feature type="chain" id="PRO_5044340389" description="CD80-like immunoglobulin C2-set domain-containing protein" evidence="5">
    <location>
        <begin position="26"/>
        <end position="336"/>
    </location>
</feature>
<dbReference type="Pfam" id="PF08205">
    <property type="entry name" value="C2-set_2"/>
    <property type="match status" value="1"/>
</dbReference>
<keyword evidence="3" id="KW-1015">Disulfide bond</keyword>
<evidence type="ECO:0000313" key="7">
    <source>
        <dbReference type="Ensembl" id="ENSELUP00000015693.2"/>
    </source>
</evidence>
<dbReference type="GO" id="GO:0005102">
    <property type="term" value="F:signaling receptor binding"/>
    <property type="evidence" value="ECO:0007669"/>
    <property type="project" value="TreeGrafter"/>
</dbReference>
<evidence type="ECO:0000256" key="4">
    <source>
        <dbReference type="ARBA" id="ARBA00023319"/>
    </source>
</evidence>
<dbReference type="OrthoDB" id="9898017at2759"/>
<dbReference type="PANTHER" id="PTHR24100:SF151">
    <property type="entry name" value="ICOS LIGAND"/>
    <property type="match status" value="1"/>
</dbReference>
<dbReference type="STRING" id="8010.ENSELUP00000015693"/>
<dbReference type="Proteomes" id="UP000265140">
    <property type="component" value="Chromosome 20"/>
</dbReference>
<dbReference type="PANTHER" id="PTHR24100">
    <property type="entry name" value="BUTYROPHILIN"/>
    <property type="match status" value="1"/>
</dbReference>
<dbReference type="InterPro" id="IPR050504">
    <property type="entry name" value="IgSF_BTN/MOG"/>
</dbReference>
<evidence type="ECO:0000256" key="5">
    <source>
        <dbReference type="SAM" id="SignalP"/>
    </source>
</evidence>
<organism evidence="7 8">
    <name type="scientific">Esox lucius</name>
    <name type="common">Northern pike</name>
    <dbReference type="NCBI Taxonomy" id="8010"/>
    <lineage>
        <taxon>Eukaryota</taxon>
        <taxon>Metazoa</taxon>
        <taxon>Chordata</taxon>
        <taxon>Craniata</taxon>
        <taxon>Vertebrata</taxon>
        <taxon>Euteleostomi</taxon>
        <taxon>Actinopterygii</taxon>
        <taxon>Neopterygii</taxon>
        <taxon>Teleostei</taxon>
        <taxon>Protacanthopterygii</taxon>
        <taxon>Esociformes</taxon>
        <taxon>Esocidae</taxon>
        <taxon>Esox</taxon>
    </lineage>
</organism>
<keyword evidence="8" id="KW-1185">Reference proteome</keyword>
<gene>
    <name evidence="7" type="primary">TMEM130</name>
</gene>
<evidence type="ECO:0000256" key="2">
    <source>
        <dbReference type="ARBA" id="ARBA00023136"/>
    </source>
</evidence>